<feature type="compositionally biased region" description="Basic and acidic residues" evidence="1">
    <location>
        <begin position="727"/>
        <end position="743"/>
    </location>
</feature>
<evidence type="ECO:0000256" key="2">
    <source>
        <dbReference type="SAM" id="Phobius"/>
    </source>
</evidence>
<protein>
    <submittedName>
        <fullName evidence="3">Uncharacterized protein</fullName>
    </submittedName>
</protein>
<feature type="region of interest" description="Disordered" evidence="1">
    <location>
        <begin position="196"/>
        <end position="224"/>
    </location>
</feature>
<sequence>MLGRWAVVTCGFGPYVGLMASDVEVNSFRATRRGRRGAGQARRAGRADREAGQALPEYVGVTGLVLLVVVAIVFGAATPVAADVSEQLLCAVSSIAKEDVAGEDCGDGVTGGGGGAGAPEDGYGSPTGDCEDDVTFSSVPREGLPEDTPVVQIDCVWYPKAESCLPDPLPEGFPSRDGAYPEAEVQDFVDCVLDGRGGPKDDPNDESCATAMPTSGEIDEDAPPKVQVGCREWPVPKGCEAEWAAYKDAPAGKERAAVTGDLVNCISDRYESAEFYCIVQATGHVDSSEITFLFFRWGDNNGTLIEKLGDGRIRIHVLRGVELGAGITGDQVGGSPISFDVAGITGYAKDKTYEFTDMQKAQDWIDWYKRYNQTEELVFSPISRNCGPNPQQSFCQPREHMPDISDLQDLEGQEPEHHELAEADSDIKKVKLKGGLTLTGKSGPAELAGGIEGGYEGEIQIEDRRWSDGSRTATYSSSDIGGFLIGASLGGKTPFTSKKDKESSGAASGSGKLGTEWKGTTATTIAWDTEGKLSKVVISMDDQVMRTLYKAGIDVEAALPYGFAVGGGYSKSEEKGTISKRELIIDFNQYPHLRAELGPQIAKIFPRDDDGNLIKGDVELDGTEQPGGLLYEAAVDHANVRELKYDATRTTESGSGGLTWQGLDLFKVSFTSVDEEQTLKESSFEVTDVDGDKQKISPAPKCADEDFVQPPAYYTDDFSDPPTATSDSDHDIGAQHVDNDTPKFTEGTYPGTDYAGDAPGDRDDLIHSLVDEYSEDFPDKNILVVKDFDNFEFYHPFGLVHLATVGEMDVVALSSGKVQNKGDGGWINWGFTGSYDYDADKKTVEFKQR</sequence>
<gene>
    <name evidence="3" type="ORF">GCM10023198_27920</name>
</gene>
<feature type="transmembrane region" description="Helical" evidence="2">
    <location>
        <begin position="58"/>
        <end position="77"/>
    </location>
</feature>
<evidence type="ECO:0000313" key="3">
    <source>
        <dbReference type="EMBL" id="GAA4704689.1"/>
    </source>
</evidence>
<feature type="region of interest" description="Disordered" evidence="1">
    <location>
        <begin position="712"/>
        <end position="749"/>
    </location>
</feature>
<reference evidence="4" key="1">
    <citation type="journal article" date="2019" name="Int. J. Syst. Evol. Microbiol.">
        <title>The Global Catalogue of Microorganisms (GCM) 10K type strain sequencing project: providing services to taxonomists for standard genome sequencing and annotation.</title>
        <authorList>
            <consortium name="The Broad Institute Genomics Platform"/>
            <consortium name="The Broad Institute Genome Sequencing Center for Infectious Disease"/>
            <person name="Wu L."/>
            <person name="Ma J."/>
        </authorList>
    </citation>
    <scope>NUCLEOTIDE SEQUENCE [LARGE SCALE GENOMIC DNA]</scope>
    <source>
        <strain evidence="4">JCM 17975</strain>
    </source>
</reference>
<feature type="region of interest" description="Disordered" evidence="1">
    <location>
        <begin position="106"/>
        <end position="130"/>
    </location>
</feature>
<dbReference type="EMBL" id="BAABHM010000012">
    <property type="protein sequence ID" value="GAA4704689.1"/>
    <property type="molecule type" value="Genomic_DNA"/>
</dbReference>
<feature type="compositionally biased region" description="Gly residues" evidence="1">
    <location>
        <begin position="108"/>
        <end position="117"/>
    </location>
</feature>
<dbReference type="Proteomes" id="UP001500843">
    <property type="component" value="Unassembled WGS sequence"/>
</dbReference>
<comment type="caution">
    <text evidence="3">The sequence shown here is derived from an EMBL/GenBank/DDBJ whole genome shotgun (WGS) entry which is preliminary data.</text>
</comment>
<evidence type="ECO:0000256" key="1">
    <source>
        <dbReference type="SAM" id="MobiDB-lite"/>
    </source>
</evidence>
<keyword evidence="4" id="KW-1185">Reference proteome</keyword>
<proteinExistence type="predicted"/>
<organism evidence="3 4">
    <name type="scientific">Promicromonospora umidemergens</name>
    <dbReference type="NCBI Taxonomy" id="629679"/>
    <lineage>
        <taxon>Bacteria</taxon>
        <taxon>Bacillati</taxon>
        <taxon>Actinomycetota</taxon>
        <taxon>Actinomycetes</taxon>
        <taxon>Micrococcales</taxon>
        <taxon>Promicromonosporaceae</taxon>
        <taxon>Promicromonospora</taxon>
    </lineage>
</organism>
<keyword evidence="2" id="KW-0472">Membrane</keyword>
<keyword evidence="2" id="KW-0812">Transmembrane</keyword>
<evidence type="ECO:0000313" key="4">
    <source>
        <dbReference type="Proteomes" id="UP001500843"/>
    </source>
</evidence>
<keyword evidence="2" id="KW-1133">Transmembrane helix</keyword>
<accession>A0ABP8XCE6</accession>
<name>A0ABP8XCE6_9MICO</name>